<reference evidence="8 9" key="1">
    <citation type="submission" date="2012-08" db="EMBL/GenBank/DDBJ databases">
        <title>Oryza genome evolution.</title>
        <authorList>
            <person name="Wing R.A."/>
        </authorList>
    </citation>
    <scope>NUCLEOTIDE SEQUENCE</scope>
</reference>
<evidence type="ECO:0000256" key="1">
    <source>
        <dbReference type="ARBA" id="ARBA00009748"/>
    </source>
</evidence>
<dbReference type="HOGENOM" id="CLU_085549_2_0_1"/>
<dbReference type="STRING" id="77586.A0A0D9WW33"/>
<proteinExistence type="inferred from homology"/>
<evidence type="ECO:0000313" key="8">
    <source>
        <dbReference type="EnsemblPlants" id="LPERR07G04260.1"/>
    </source>
</evidence>
<dbReference type="AlphaFoldDB" id="A0A0D9WW33"/>
<dbReference type="InterPro" id="IPR043325">
    <property type="entry name" value="LTSS"/>
</dbReference>
<comment type="similarity">
    <text evidence="1">Belongs to the plant LTP family.</text>
</comment>
<keyword evidence="9" id="KW-1185">Reference proteome</keyword>
<dbReference type="Pfam" id="PF14368">
    <property type="entry name" value="LTP_2"/>
    <property type="match status" value="1"/>
</dbReference>
<evidence type="ECO:0000256" key="2">
    <source>
        <dbReference type="ARBA" id="ARBA00022729"/>
    </source>
</evidence>
<reference evidence="8" key="3">
    <citation type="submission" date="2015-04" db="UniProtKB">
        <authorList>
            <consortium name="EnsemblPlants"/>
        </authorList>
    </citation>
    <scope>IDENTIFICATION</scope>
</reference>
<protein>
    <recommendedName>
        <fullName evidence="7">Bifunctional inhibitor/plant lipid transfer protein/seed storage helical domain-containing protein</fullName>
    </recommendedName>
</protein>
<feature type="region of interest" description="Disordered" evidence="5">
    <location>
        <begin position="147"/>
        <end position="168"/>
    </location>
</feature>
<dbReference type="Gene3D" id="1.10.110.10">
    <property type="entry name" value="Plant lipid-transfer and hydrophobic proteins"/>
    <property type="match status" value="1"/>
</dbReference>
<dbReference type="eggNOG" id="ENOG502RZXE">
    <property type="taxonomic scope" value="Eukaryota"/>
</dbReference>
<dbReference type="PANTHER" id="PTHR33044">
    <property type="entry name" value="BIFUNCTIONAL INHIBITOR/LIPID-TRANSFER PROTEIN/SEED STORAGE 2S ALBUMIN SUPERFAMILY PROTEIN-RELATED"/>
    <property type="match status" value="1"/>
</dbReference>
<evidence type="ECO:0000256" key="4">
    <source>
        <dbReference type="ARBA" id="ARBA00023180"/>
    </source>
</evidence>
<evidence type="ECO:0000256" key="6">
    <source>
        <dbReference type="SAM" id="SignalP"/>
    </source>
</evidence>
<dbReference type="InterPro" id="IPR036312">
    <property type="entry name" value="Bifun_inhib/LTP/seed_sf"/>
</dbReference>
<reference evidence="9" key="2">
    <citation type="submission" date="2013-12" db="EMBL/GenBank/DDBJ databases">
        <authorList>
            <person name="Yu Y."/>
            <person name="Lee S."/>
            <person name="de Baynast K."/>
            <person name="Wissotski M."/>
            <person name="Liu L."/>
            <person name="Talag J."/>
            <person name="Goicoechea J."/>
            <person name="Angelova A."/>
            <person name="Jetty R."/>
            <person name="Kudrna D."/>
            <person name="Golser W."/>
            <person name="Rivera L."/>
            <person name="Zhang J."/>
            <person name="Wing R."/>
        </authorList>
    </citation>
    <scope>NUCLEOTIDE SEQUENCE</scope>
</reference>
<name>A0A0D9WW33_9ORYZ</name>
<dbReference type="Proteomes" id="UP000032180">
    <property type="component" value="Chromosome 7"/>
</dbReference>
<dbReference type="EnsemblPlants" id="LPERR07G04260.1">
    <property type="protein sequence ID" value="LPERR07G04260.1"/>
    <property type="gene ID" value="LPERR07G04260"/>
</dbReference>
<keyword evidence="4" id="KW-0325">Glycoprotein</keyword>
<dbReference type="SMART" id="SM00499">
    <property type="entry name" value="AAI"/>
    <property type="match status" value="1"/>
</dbReference>
<feature type="domain" description="Bifunctional inhibitor/plant lipid transfer protein/seed storage helical" evidence="7">
    <location>
        <begin position="31"/>
        <end position="119"/>
    </location>
</feature>
<evidence type="ECO:0000256" key="5">
    <source>
        <dbReference type="SAM" id="MobiDB-lite"/>
    </source>
</evidence>
<evidence type="ECO:0000256" key="3">
    <source>
        <dbReference type="ARBA" id="ARBA00023157"/>
    </source>
</evidence>
<evidence type="ECO:0000313" key="9">
    <source>
        <dbReference type="Proteomes" id="UP000032180"/>
    </source>
</evidence>
<feature type="signal peptide" evidence="6">
    <location>
        <begin position="1"/>
        <end position="24"/>
    </location>
</feature>
<dbReference type="Gramene" id="LPERR07G04260.1">
    <property type="protein sequence ID" value="LPERR07G04260.1"/>
    <property type="gene ID" value="LPERR07G04260"/>
</dbReference>
<accession>A0A0D9WW33</accession>
<sequence>MELKILAVVMAVAVVAMSAAPARGQAVAASCTASLITSFTPCFNYITNSSNGGGGGSPTADCCQSVAAMINTSTSCACLVLTGNVPLGIPINRTLAITLPKACNSIYINSDSIRRSTRCSLTRHATTATKPTGVNGLGRSADDVIAGGADDHRDAAGDQPDADEASGGAQLGMEDQCPCACVSAAASCHAILKSELLIRDSEYRWVD</sequence>
<dbReference type="InterPro" id="IPR016140">
    <property type="entry name" value="Bifunc_inhib/LTP/seed_store"/>
</dbReference>
<keyword evidence="2 6" id="KW-0732">Signal</keyword>
<dbReference type="CDD" id="cd00010">
    <property type="entry name" value="AAI_LTSS"/>
    <property type="match status" value="1"/>
</dbReference>
<evidence type="ECO:0000259" key="7">
    <source>
        <dbReference type="SMART" id="SM00499"/>
    </source>
</evidence>
<dbReference type="SUPFAM" id="SSF47699">
    <property type="entry name" value="Bifunctional inhibitor/lipid-transfer protein/seed storage 2S albumin"/>
    <property type="match status" value="1"/>
</dbReference>
<feature type="chain" id="PRO_5002349144" description="Bifunctional inhibitor/plant lipid transfer protein/seed storage helical domain-containing protein" evidence="6">
    <location>
        <begin position="25"/>
        <end position="207"/>
    </location>
</feature>
<organism evidence="8 9">
    <name type="scientific">Leersia perrieri</name>
    <dbReference type="NCBI Taxonomy" id="77586"/>
    <lineage>
        <taxon>Eukaryota</taxon>
        <taxon>Viridiplantae</taxon>
        <taxon>Streptophyta</taxon>
        <taxon>Embryophyta</taxon>
        <taxon>Tracheophyta</taxon>
        <taxon>Spermatophyta</taxon>
        <taxon>Magnoliopsida</taxon>
        <taxon>Liliopsida</taxon>
        <taxon>Poales</taxon>
        <taxon>Poaceae</taxon>
        <taxon>BOP clade</taxon>
        <taxon>Oryzoideae</taxon>
        <taxon>Oryzeae</taxon>
        <taxon>Oryzinae</taxon>
        <taxon>Leersia</taxon>
    </lineage>
</organism>
<keyword evidence="3" id="KW-1015">Disulfide bond</keyword>